<keyword evidence="6" id="KW-1185">Reference proteome</keyword>
<dbReference type="GO" id="GO:0004364">
    <property type="term" value="F:glutathione transferase activity"/>
    <property type="evidence" value="ECO:0007669"/>
    <property type="project" value="TreeGrafter"/>
</dbReference>
<dbReference type="SFLD" id="SFLDS00019">
    <property type="entry name" value="Glutathione_Transferase_(cytos"/>
    <property type="match status" value="1"/>
</dbReference>
<dbReference type="PROSITE" id="PS50404">
    <property type="entry name" value="GST_NTER"/>
    <property type="match status" value="1"/>
</dbReference>
<keyword evidence="5" id="KW-0808">Transferase</keyword>
<feature type="domain" description="GST N-terminal" evidence="3">
    <location>
        <begin position="1"/>
        <end position="80"/>
    </location>
</feature>
<name>A0A3P1SXA8_9GAMM</name>
<dbReference type="SFLD" id="SFLDG00358">
    <property type="entry name" value="Main_(cytGST)"/>
    <property type="match status" value="1"/>
</dbReference>
<dbReference type="PANTHER" id="PTHR43969:SF9">
    <property type="entry name" value="GLUTATHIONE S TRANSFERASE D10, ISOFORM A-RELATED"/>
    <property type="match status" value="1"/>
</dbReference>
<dbReference type="Gene3D" id="3.40.30.10">
    <property type="entry name" value="Glutaredoxin"/>
    <property type="match status" value="1"/>
</dbReference>
<dbReference type="OrthoDB" id="9803562at2"/>
<dbReference type="SFLD" id="SFLDG01150">
    <property type="entry name" value="Main.1:_Beta-like"/>
    <property type="match status" value="1"/>
</dbReference>
<reference evidence="5 6" key="1">
    <citation type="submission" date="2018-11" db="EMBL/GenBank/DDBJ databases">
        <title>The draft genome sequence of Amphritea balenae JAMM 1525T.</title>
        <authorList>
            <person name="Fang Z."/>
            <person name="Zhang Y."/>
            <person name="Han X."/>
        </authorList>
    </citation>
    <scope>NUCLEOTIDE SEQUENCE [LARGE SCALE GENOMIC DNA]</scope>
    <source>
        <strain evidence="5 6">JAMM 1525</strain>
    </source>
</reference>
<dbReference type="InterPro" id="IPR004045">
    <property type="entry name" value="Glutathione_S-Trfase_N"/>
</dbReference>
<organism evidence="5 6">
    <name type="scientific">Amphritea balenae</name>
    <dbReference type="NCBI Taxonomy" id="452629"/>
    <lineage>
        <taxon>Bacteria</taxon>
        <taxon>Pseudomonadati</taxon>
        <taxon>Pseudomonadota</taxon>
        <taxon>Gammaproteobacteria</taxon>
        <taxon>Oceanospirillales</taxon>
        <taxon>Oceanospirillaceae</taxon>
        <taxon>Amphritea</taxon>
    </lineage>
</organism>
<evidence type="ECO:0000313" key="5">
    <source>
        <dbReference type="EMBL" id="RRD01754.1"/>
    </source>
</evidence>
<dbReference type="EMBL" id="RQXV01000001">
    <property type="protein sequence ID" value="RRD01754.1"/>
    <property type="molecule type" value="Genomic_DNA"/>
</dbReference>
<dbReference type="AlphaFoldDB" id="A0A3P1SXA8"/>
<accession>A0A3P1SXA8</accession>
<dbReference type="RefSeq" id="WP_124924828.1">
    <property type="nucleotide sequence ID" value="NZ_BMOH01000001.1"/>
</dbReference>
<dbReference type="InterPro" id="IPR040079">
    <property type="entry name" value="Glutathione_S-Trfase"/>
</dbReference>
<sequence>MKLYVVAGSPNSRKVLAVAHHAGVNVEIEYLDFFEGDLGNEAYKALNPNAMVPTLVDGDLKLWESNAINQYLAEVSENDTLFPRDIAQRADIVRWQFWELAHFNQAFGTLAFETIAKPNFMNTQGNEAIISWAGDQLSRFASVLNEHMQGRSYVVGDSITLADYSMIHVEYFKEMVPFDWTHFQQLNDYFDRMRQSPHWVATAPQNPGSIGRIPEH</sequence>
<dbReference type="InterPro" id="IPR010987">
    <property type="entry name" value="Glutathione-S-Trfase_C-like"/>
</dbReference>
<dbReference type="SUPFAM" id="SSF52833">
    <property type="entry name" value="Thioredoxin-like"/>
    <property type="match status" value="1"/>
</dbReference>
<comment type="caution">
    <text evidence="5">The sequence shown here is derived from an EMBL/GenBank/DDBJ whole genome shotgun (WGS) entry which is preliminary data.</text>
</comment>
<dbReference type="InterPro" id="IPR036282">
    <property type="entry name" value="Glutathione-S-Trfase_C_sf"/>
</dbReference>
<evidence type="ECO:0000313" key="6">
    <source>
        <dbReference type="Proteomes" id="UP000267535"/>
    </source>
</evidence>
<evidence type="ECO:0000256" key="2">
    <source>
        <dbReference type="RuleBase" id="RU003494"/>
    </source>
</evidence>
<evidence type="ECO:0000259" key="3">
    <source>
        <dbReference type="PROSITE" id="PS50404"/>
    </source>
</evidence>
<dbReference type="Pfam" id="PF02798">
    <property type="entry name" value="GST_N"/>
    <property type="match status" value="1"/>
</dbReference>
<evidence type="ECO:0000256" key="1">
    <source>
        <dbReference type="ARBA" id="ARBA00011738"/>
    </source>
</evidence>
<protein>
    <submittedName>
        <fullName evidence="5">Glutathione S-transferase family protein</fullName>
    </submittedName>
</protein>
<dbReference type="InterPro" id="IPR036249">
    <property type="entry name" value="Thioredoxin-like_sf"/>
</dbReference>
<comment type="similarity">
    <text evidence="2">Belongs to the GST superfamily.</text>
</comment>
<dbReference type="SUPFAM" id="SSF47616">
    <property type="entry name" value="GST C-terminal domain-like"/>
    <property type="match status" value="1"/>
</dbReference>
<dbReference type="Gene3D" id="1.20.1050.10">
    <property type="match status" value="1"/>
</dbReference>
<dbReference type="PANTHER" id="PTHR43969">
    <property type="entry name" value="GLUTATHIONE S TRANSFERASE D10, ISOFORM A-RELATED"/>
    <property type="match status" value="1"/>
</dbReference>
<evidence type="ECO:0000259" key="4">
    <source>
        <dbReference type="PROSITE" id="PS50405"/>
    </source>
</evidence>
<gene>
    <name evidence="5" type="ORF">EHS89_04190</name>
</gene>
<dbReference type="GO" id="GO:0006749">
    <property type="term" value="P:glutathione metabolic process"/>
    <property type="evidence" value="ECO:0007669"/>
    <property type="project" value="TreeGrafter"/>
</dbReference>
<proteinExistence type="inferred from homology"/>
<dbReference type="PROSITE" id="PS50405">
    <property type="entry name" value="GST_CTER"/>
    <property type="match status" value="1"/>
</dbReference>
<feature type="domain" description="GST C-terminal" evidence="4">
    <location>
        <begin position="85"/>
        <end position="210"/>
    </location>
</feature>
<dbReference type="Pfam" id="PF00043">
    <property type="entry name" value="GST_C"/>
    <property type="match status" value="1"/>
</dbReference>
<comment type="subunit">
    <text evidence="1">Homodimer.</text>
</comment>
<dbReference type="Proteomes" id="UP000267535">
    <property type="component" value="Unassembled WGS sequence"/>
</dbReference>
<dbReference type="CDD" id="cd00570">
    <property type="entry name" value="GST_N_family"/>
    <property type="match status" value="1"/>
</dbReference>
<dbReference type="CDD" id="cd00299">
    <property type="entry name" value="GST_C_family"/>
    <property type="match status" value="1"/>
</dbReference>
<dbReference type="InterPro" id="IPR004046">
    <property type="entry name" value="GST_C"/>
</dbReference>